<proteinExistence type="predicted"/>
<organism evidence="1 2">
    <name type="scientific">Mesorhizobium australicum</name>
    <dbReference type="NCBI Taxonomy" id="536018"/>
    <lineage>
        <taxon>Bacteria</taxon>
        <taxon>Pseudomonadati</taxon>
        <taxon>Pseudomonadota</taxon>
        <taxon>Alphaproteobacteria</taxon>
        <taxon>Hyphomicrobiales</taxon>
        <taxon>Phyllobacteriaceae</taxon>
        <taxon>Mesorhizobium</taxon>
    </lineage>
</organism>
<dbReference type="EMBL" id="FXBL01000004">
    <property type="protein sequence ID" value="SMH31832.1"/>
    <property type="molecule type" value="Genomic_DNA"/>
</dbReference>
<dbReference type="AlphaFoldDB" id="A0A1X7N3B3"/>
<keyword evidence="2" id="KW-1185">Reference proteome</keyword>
<name>A0A1X7N3B3_9HYPH</name>
<dbReference type="Proteomes" id="UP000193083">
    <property type="component" value="Unassembled WGS sequence"/>
</dbReference>
<reference evidence="1 2" key="1">
    <citation type="submission" date="2017-04" db="EMBL/GenBank/DDBJ databases">
        <authorList>
            <person name="Afonso C.L."/>
            <person name="Miller P.J."/>
            <person name="Scott M.A."/>
            <person name="Spackman E."/>
            <person name="Goraichik I."/>
            <person name="Dimitrov K.M."/>
            <person name="Suarez D.L."/>
            <person name="Swayne D.E."/>
        </authorList>
    </citation>
    <scope>NUCLEOTIDE SEQUENCE [LARGE SCALE GENOMIC DNA]</scope>
    <source>
        <strain evidence="1 2">B5P</strain>
    </source>
</reference>
<evidence type="ECO:0000313" key="2">
    <source>
        <dbReference type="Proteomes" id="UP000193083"/>
    </source>
</evidence>
<gene>
    <name evidence="1" type="ORF">SAMN02982922_1202</name>
</gene>
<protein>
    <submittedName>
        <fullName evidence="1">Uncharacterized protein</fullName>
    </submittedName>
</protein>
<sequence length="145" mass="15479">MLPGRTNGSMRHLLHKRPADKANALGWRVLWALFAILALCATPLGTGELFAAESHVYERKRGEAQQGDLPVRFTLAGEALAVAETLRSSDDAAVSSLLFDDTPGIPARSDDLVAEDTGSLPVRALSDVAAAGIDRHFRARAPPHS</sequence>
<evidence type="ECO:0000313" key="1">
    <source>
        <dbReference type="EMBL" id="SMH31832.1"/>
    </source>
</evidence>
<accession>A0A1X7N3B3</accession>